<feature type="transmembrane region" description="Helical" evidence="1">
    <location>
        <begin position="260"/>
        <end position="287"/>
    </location>
</feature>
<dbReference type="OrthoDB" id="193478at2759"/>
<evidence type="ECO:0000313" key="3">
    <source>
        <dbReference type="Proteomes" id="UP000076863"/>
    </source>
</evidence>
<comment type="caution">
    <text evidence="2">The sequence shown here is derived from an EMBL/GenBank/DDBJ whole genome shotgun (WGS) entry which is preliminary data.</text>
</comment>
<keyword evidence="3" id="KW-1185">Reference proteome</keyword>
<dbReference type="AlphaFoldDB" id="A0A167HUJ1"/>
<dbReference type="Pfam" id="PF10067">
    <property type="entry name" value="DUF2306"/>
    <property type="match status" value="1"/>
</dbReference>
<feature type="transmembrane region" description="Helical" evidence="1">
    <location>
        <begin position="90"/>
        <end position="110"/>
    </location>
</feature>
<protein>
    <recommendedName>
        <fullName evidence="4">Microtubule associated protein</fullName>
    </recommendedName>
</protein>
<feature type="transmembrane region" description="Helical" evidence="1">
    <location>
        <begin position="150"/>
        <end position="175"/>
    </location>
</feature>
<gene>
    <name evidence="2" type="ORF">BBO_02604</name>
</gene>
<organism evidence="2 3">
    <name type="scientific">Beauveria brongniartii RCEF 3172</name>
    <dbReference type="NCBI Taxonomy" id="1081107"/>
    <lineage>
        <taxon>Eukaryota</taxon>
        <taxon>Fungi</taxon>
        <taxon>Dikarya</taxon>
        <taxon>Ascomycota</taxon>
        <taxon>Pezizomycotina</taxon>
        <taxon>Sordariomycetes</taxon>
        <taxon>Hypocreomycetidae</taxon>
        <taxon>Hypocreales</taxon>
        <taxon>Cordycipitaceae</taxon>
        <taxon>Beauveria</taxon>
        <taxon>Beauveria brongniartii</taxon>
    </lineage>
</organism>
<feature type="transmembrane region" description="Helical" evidence="1">
    <location>
        <begin position="31"/>
        <end position="51"/>
    </location>
</feature>
<dbReference type="Proteomes" id="UP000076863">
    <property type="component" value="Unassembled WGS sequence"/>
</dbReference>
<name>A0A167HUJ1_9HYPO</name>
<feature type="transmembrane region" description="Helical" evidence="1">
    <location>
        <begin position="122"/>
        <end position="144"/>
    </location>
</feature>
<sequence>MVTATRPPANAFVAAMRKVYNPIGFGKGYNFILWIIFCGALFGFCLARFMYLEFDGVYCPLNPKDGANSAGPGECYSYKSHPVYLIGIKLHLFTIIPGAFLACFQFVPFIRLSYTIIHRVNGYLVILLSFLGTVGAFMIARIAFGGGIDIQAVTGLLGIMFLCSIIIALFNIKTLQLEQHRAWMLRAWFYAGSIITSRLIMFISASIVSNQGPYYAPMNCAKLLTFYTNTTALQASHPACSDLSAWSLARASMSGGAENAAAALSITFGAAIWLALAMHAIGVEFYVSNYSHNLNAREKH</sequence>
<evidence type="ECO:0000313" key="2">
    <source>
        <dbReference type="EMBL" id="OAA48335.1"/>
    </source>
</evidence>
<proteinExistence type="predicted"/>
<accession>A0A167HUJ1</accession>
<evidence type="ECO:0008006" key="4">
    <source>
        <dbReference type="Google" id="ProtNLM"/>
    </source>
</evidence>
<dbReference type="EMBL" id="AZHA01000005">
    <property type="protein sequence ID" value="OAA48335.1"/>
    <property type="molecule type" value="Genomic_DNA"/>
</dbReference>
<keyword evidence="1" id="KW-0812">Transmembrane</keyword>
<evidence type="ECO:0000256" key="1">
    <source>
        <dbReference type="SAM" id="Phobius"/>
    </source>
</evidence>
<keyword evidence="1" id="KW-0472">Membrane</keyword>
<keyword evidence="1" id="KW-1133">Transmembrane helix</keyword>
<dbReference type="InterPro" id="IPR018750">
    <property type="entry name" value="DUF2306_membrane"/>
</dbReference>
<feature type="transmembrane region" description="Helical" evidence="1">
    <location>
        <begin position="187"/>
        <end position="208"/>
    </location>
</feature>
<reference evidence="2 3" key="1">
    <citation type="journal article" date="2016" name="Genome Biol. Evol.">
        <title>Divergent and convergent evolution of fungal pathogenicity.</title>
        <authorList>
            <person name="Shang Y."/>
            <person name="Xiao G."/>
            <person name="Zheng P."/>
            <person name="Cen K."/>
            <person name="Zhan S."/>
            <person name="Wang C."/>
        </authorList>
    </citation>
    <scope>NUCLEOTIDE SEQUENCE [LARGE SCALE GENOMIC DNA]</scope>
    <source>
        <strain evidence="2 3">RCEF 3172</strain>
    </source>
</reference>